<dbReference type="EMBL" id="JAHFYH010000088">
    <property type="protein sequence ID" value="KAH0214077.1"/>
    <property type="molecule type" value="Genomic_DNA"/>
</dbReference>
<sequence>MALLKRFTVPETMGLSLKNVANMLEEVTWRNSAGWKPTTTFASGMGMTKDTGVTVEEVHVNIEKRAGFQ</sequence>
<feature type="non-terminal residue" evidence="1">
    <location>
        <position position="69"/>
    </location>
</feature>
<dbReference type="Proteomes" id="UP000767238">
    <property type="component" value="Unassembled WGS sequence"/>
</dbReference>
<name>A0A9P8GC19_AURME</name>
<reference evidence="1" key="1">
    <citation type="journal article" date="2021" name="J Fungi (Basel)">
        <title>Virulence traits and population genomics of the black yeast Aureobasidium melanogenum.</title>
        <authorList>
            <person name="Cernosa A."/>
            <person name="Sun X."/>
            <person name="Gostincar C."/>
            <person name="Fang C."/>
            <person name="Gunde-Cimerman N."/>
            <person name="Song Z."/>
        </authorList>
    </citation>
    <scope>NUCLEOTIDE SEQUENCE</scope>
    <source>
        <strain evidence="1">EXF-8016</strain>
    </source>
</reference>
<gene>
    <name evidence="1" type="ORF">KCV03_g8621</name>
</gene>
<proteinExistence type="predicted"/>
<reference evidence="1" key="2">
    <citation type="submission" date="2021-08" db="EMBL/GenBank/DDBJ databases">
        <authorList>
            <person name="Gostincar C."/>
            <person name="Sun X."/>
            <person name="Song Z."/>
            <person name="Gunde-Cimerman N."/>
        </authorList>
    </citation>
    <scope>NUCLEOTIDE SEQUENCE</scope>
    <source>
        <strain evidence="1">EXF-8016</strain>
    </source>
</reference>
<evidence type="ECO:0000313" key="2">
    <source>
        <dbReference type="Proteomes" id="UP000767238"/>
    </source>
</evidence>
<accession>A0A9P8GC19</accession>
<protein>
    <submittedName>
        <fullName evidence="1">Uncharacterized protein</fullName>
    </submittedName>
</protein>
<dbReference type="AlphaFoldDB" id="A0A9P8GC19"/>
<evidence type="ECO:0000313" key="1">
    <source>
        <dbReference type="EMBL" id="KAH0214077.1"/>
    </source>
</evidence>
<dbReference type="OrthoDB" id="6612291at2759"/>
<organism evidence="1 2">
    <name type="scientific">Aureobasidium melanogenum</name>
    <name type="common">Aureobasidium pullulans var. melanogenum</name>
    <dbReference type="NCBI Taxonomy" id="46634"/>
    <lineage>
        <taxon>Eukaryota</taxon>
        <taxon>Fungi</taxon>
        <taxon>Dikarya</taxon>
        <taxon>Ascomycota</taxon>
        <taxon>Pezizomycotina</taxon>
        <taxon>Dothideomycetes</taxon>
        <taxon>Dothideomycetidae</taxon>
        <taxon>Dothideales</taxon>
        <taxon>Saccotheciaceae</taxon>
        <taxon>Aureobasidium</taxon>
    </lineage>
</organism>
<comment type="caution">
    <text evidence="1">The sequence shown here is derived from an EMBL/GenBank/DDBJ whole genome shotgun (WGS) entry which is preliminary data.</text>
</comment>